<dbReference type="InterPro" id="IPR007110">
    <property type="entry name" value="Ig-like_dom"/>
</dbReference>
<evidence type="ECO:0000313" key="3">
    <source>
        <dbReference type="EMBL" id="VDH99130.1"/>
    </source>
</evidence>
<dbReference type="Gene3D" id="2.60.40.10">
    <property type="entry name" value="Immunoglobulins"/>
    <property type="match status" value="1"/>
</dbReference>
<sequence length="404" mass="44463">MTQYTNGKMKCIIAIVIITAYYPNILSLTVTSASQLQEVPSGSFATIVVTIDPNTDGVTGNWTMSDMSGGSKKIVIDGAKYHETLNPNSIELFIFDAKTSDIGFYIYHATDGLNFAKNTPLTLAITGSPPKVSTSMSMETVDIGQTLRLNCSYMIYDPNSILHVKWEKNSTSGELSYIDTSDTSKYDGSVATNPSLTIKNIDINDLGGYWCEVKNSDGTGKSPYITVQLPQGGSFITQAETTTATSIHGSTSTVTEKGTKSTVTEKGTTSTVTEKDTTSTVTEKVTTMTDKGEEMCPCNCDYRAKLDYWATQNVTNYTFEELKIILKPELDKLEKELRIDKHNLSAVIRKLTSAHDKRPSARHLGSFGIVFLIVLCLLIFASDLISIKQHIITIKRIWNIKVKR</sequence>
<accession>A0A8B6C3Y5</accession>
<keyword evidence="1" id="KW-0812">Transmembrane</keyword>
<reference evidence="3" key="1">
    <citation type="submission" date="2018-11" db="EMBL/GenBank/DDBJ databases">
        <authorList>
            <person name="Alioto T."/>
            <person name="Alioto T."/>
        </authorList>
    </citation>
    <scope>NUCLEOTIDE SEQUENCE</scope>
</reference>
<evidence type="ECO:0000256" key="1">
    <source>
        <dbReference type="SAM" id="Phobius"/>
    </source>
</evidence>
<feature type="transmembrane region" description="Helical" evidence="1">
    <location>
        <begin position="364"/>
        <end position="387"/>
    </location>
</feature>
<dbReference type="Pfam" id="PF13927">
    <property type="entry name" value="Ig_3"/>
    <property type="match status" value="1"/>
</dbReference>
<feature type="transmembrane region" description="Helical" evidence="1">
    <location>
        <begin position="12"/>
        <end position="30"/>
    </location>
</feature>
<evidence type="ECO:0000259" key="2">
    <source>
        <dbReference type="PROSITE" id="PS50835"/>
    </source>
</evidence>
<dbReference type="SUPFAM" id="SSF48726">
    <property type="entry name" value="Immunoglobulin"/>
    <property type="match status" value="2"/>
</dbReference>
<dbReference type="AlphaFoldDB" id="A0A8B6C3Y5"/>
<evidence type="ECO:0000313" key="4">
    <source>
        <dbReference type="Proteomes" id="UP000596742"/>
    </source>
</evidence>
<keyword evidence="1" id="KW-1133">Transmembrane helix</keyword>
<dbReference type="Proteomes" id="UP000596742">
    <property type="component" value="Unassembled WGS sequence"/>
</dbReference>
<dbReference type="EMBL" id="UYJE01001101">
    <property type="protein sequence ID" value="VDH99130.1"/>
    <property type="molecule type" value="Genomic_DNA"/>
</dbReference>
<keyword evidence="4" id="KW-1185">Reference proteome</keyword>
<name>A0A8B6C3Y5_MYTGA</name>
<dbReference type="InterPro" id="IPR013783">
    <property type="entry name" value="Ig-like_fold"/>
</dbReference>
<dbReference type="InterPro" id="IPR036179">
    <property type="entry name" value="Ig-like_dom_sf"/>
</dbReference>
<keyword evidence="1" id="KW-0472">Membrane</keyword>
<dbReference type="SMART" id="SM00409">
    <property type="entry name" value="IG"/>
    <property type="match status" value="2"/>
</dbReference>
<feature type="domain" description="Ig-like" evidence="2">
    <location>
        <begin position="130"/>
        <end position="228"/>
    </location>
</feature>
<dbReference type="SMART" id="SM00408">
    <property type="entry name" value="IGc2"/>
    <property type="match status" value="1"/>
</dbReference>
<dbReference type="PROSITE" id="PS50835">
    <property type="entry name" value="IG_LIKE"/>
    <property type="match status" value="1"/>
</dbReference>
<proteinExistence type="predicted"/>
<dbReference type="OrthoDB" id="6162635at2759"/>
<comment type="caution">
    <text evidence="3">The sequence shown here is derived from an EMBL/GenBank/DDBJ whole genome shotgun (WGS) entry which is preliminary data.</text>
</comment>
<organism evidence="3 4">
    <name type="scientific">Mytilus galloprovincialis</name>
    <name type="common">Mediterranean mussel</name>
    <dbReference type="NCBI Taxonomy" id="29158"/>
    <lineage>
        <taxon>Eukaryota</taxon>
        <taxon>Metazoa</taxon>
        <taxon>Spiralia</taxon>
        <taxon>Lophotrochozoa</taxon>
        <taxon>Mollusca</taxon>
        <taxon>Bivalvia</taxon>
        <taxon>Autobranchia</taxon>
        <taxon>Pteriomorphia</taxon>
        <taxon>Mytilida</taxon>
        <taxon>Mytiloidea</taxon>
        <taxon>Mytilidae</taxon>
        <taxon>Mytilinae</taxon>
        <taxon>Mytilus</taxon>
    </lineage>
</organism>
<gene>
    <name evidence="3" type="ORF">MGAL_10B075507</name>
</gene>
<protein>
    <recommendedName>
        <fullName evidence="2">Ig-like domain-containing protein</fullName>
    </recommendedName>
</protein>
<dbReference type="InterPro" id="IPR003598">
    <property type="entry name" value="Ig_sub2"/>
</dbReference>
<dbReference type="InterPro" id="IPR003599">
    <property type="entry name" value="Ig_sub"/>
</dbReference>